<dbReference type="Pfam" id="PF20213">
    <property type="entry name" value="DUF6573"/>
    <property type="match status" value="1"/>
</dbReference>
<gene>
    <name evidence="1" type="ORF">GZ085_02010</name>
</gene>
<evidence type="ECO:0000313" key="2">
    <source>
        <dbReference type="Proteomes" id="UP000483432"/>
    </source>
</evidence>
<dbReference type="EMBL" id="JAAFGW010000016">
    <property type="protein sequence ID" value="NDP47164.1"/>
    <property type="molecule type" value="Genomic_DNA"/>
</dbReference>
<dbReference type="Proteomes" id="UP000483432">
    <property type="component" value="Unassembled WGS sequence"/>
</dbReference>
<protein>
    <submittedName>
        <fullName evidence="1">Uncharacterized protein</fullName>
    </submittedName>
</protein>
<organism evidence="1 2">
    <name type="scientific">Sulfuriferula multivorans</name>
    <dbReference type="NCBI Taxonomy" id="1559896"/>
    <lineage>
        <taxon>Bacteria</taxon>
        <taxon>Pseudomonadati</taxon>
        <taxon>Pseudomonadota</taxon>
        <taxon>Betaproteobacteria</taxon>
        <taxon>Nitrosomonadales</taxon>
        <taxon>Sulfuricellaceae</taxon>
        <taxon>Sulfuriferula</taxon>
    </lineage>
</organism>
<dbReference type="InterPro" id="IPR046480">
    <property type="entry name" value="DUF6573"/>
</dbReference>
<sequence>MNTMNEVFGEVVHAYSRAQAIEDGILIDVTEAAKEALFVVPVALSLAAWTDCVKWTDKDGQRQPHQDEDWRLWDVLFMANLAVARNRLGLGWTLKFLVSRIPRGGKAWRPRLVDLVCAIGPGDSGEPVITIMLPGEN</sequence>
<reference evidence="1 2" key="1">
    <citation type="submission" date="2019-09" db="EMBL/GenBank/DDBJ databases">
        <title>H2 Metabolism Revealed by Metagenomic Analysis in Subglacial Sediment of East Antarctica.</title>
        <authorList>
            <person name="Yang Z."/>
            <person name="Zhang Y."/>
            <person name="Lv Y."/>
            <person name="Yan W."/>
            <person name="Xiao X."/>
            <person name="Sun B."/>
            <person name="Ma H."/>
        </authorList>
    </citation>
    <scope>NUCLEOTIDE SEQUENCE [LARGE SCALE GENOMIC DNA]</scope>
    <source>
        <strain evidence="1">Bin2_2</strain>
    </source>
</reference>
<evidence type="ECO:0000313" key="1">
    <source>
        <dbReference type="EMBL" id="NDP47164.1"/>
    </source>
</evidence>
<proteinExistence type="predicted"/>
<comment type="caution">
    <text evidence="1">The sequence shown here is derived from an EMBL/GenBank/DDBJ whole genome shotgun (WGS) entry which is preliminary data.</text>
</comment>
<name>A0A7C9NYS0_9PROT</name>
<accession>A0A7C9NYS0</accession>
<dbReference type="AlphaFoldDB" id="A0A7C9NYS0"/>